<keyword evidence="2" id="KW-0614">Plasmid</keyword>
<gene>
    <name evidence="2" type="ORF">G9444_6517</name>
</gene>
<dbReference type="PANTHER" id="PTHR34047:SF8">
    <property type="entry name" value="PROTEIN YKFC"/>
    <property type="match status" value="1"/>
</dbReference>
<geneLocation type="plasmid" evidence="2 3">
    <name>plas1</name>
</geneLocation>
<dbReference type="PANTHER" id="PTHR34047">
    <property type="entry name" value="NUCLEAR INTRON MATURASE 1, MITOCHONDRIAL-RELATED"/>
    <property type="match status" value="1"/>
</dbReference>
<evidence type="ECO:0000313" key="3">
    <source>
        <dbReference type="Proteomes" id="UP000502345"/>
    </source>
</evidence>
<dbReference type="InterPro" id="IPR000477">
    <property type="entry name" value="RT_dom"/>
</dbReference>
<evidence type="ECO:0000313" key="2">
    <source>
        <dbReference type="EMBL" id="QIP43760.1"/>
    </source>
</evidence>
<feature type="domain" description="Reverse transcriptase" evidence="1">
    <location>
        <begin position="97"/>
        <end position="346"/>
    </location>
</feature>
<dbReference type="CDD" id="cd01651">
    <property type="entry name" value="RT_G2_intron"/>
    <property type="match status" value="1"/>
</dbReference>
<dbReference type="Pfam" id="PF08388">
    <property type="entry name" value="GIIM"/>
    <property type="match status" value="1"/>
</dbReference>
<accession>A0A6G9D3W6</accession>
<dbReference type="AlphaFoldDB" id="A0A6G9D3W6"/>
<dbReference type="InterPro" id="IPR051083">
    <property type="entry name" value="GrpII_Intron_Splice-Mob/Def"/>
</dbReference>
<sequence length="501" mass="57344">MGVVMPEEAPVNIGALLERPYTVRQRVLGIQTKLHSWAAADPGRCFDDLFNLVVDPGFLVMAWTRVRENKGAKTAGIDGATAWSVENSERGVAGFLTELRTSLKDRSFRPVPVRTVSIPKANGKRRRLGIPTLRDRVVQASLKLVLEPILEADFDPSSYGFRPERRCQDAIEEIRFYAARGYEQVFEGDIAACFDEISHPALMDRLRLRVTDRRILLLVKAFLKAGLLDELNEVRDTTTGTPQGGILSPLLANLALSVLDEHFRERWRAMGNQTQRWRATRRGAATYRTVRYADDFVVMVFGTRQQAEDLYGEIETVLATVGLRLAPEKTQVVGIDEGFDFLGFRIQRHRQKGSDRKLIYTYPSKKSMNTIRRKVTTATGRQTTSLPAKDMFRLLGQITRGWAFYFRHGASAHAFGLLNHHLWWRVWRWLRKKHPNRKAYWIIRHYYGSGRWWPEAGGITLFQPATVTIKRYRYRGARIPNPWLIHAQKTGPTTLAESPVR</sequence>
<dbReference type="InterPro" id="IPR013597">
    <property type="entry name" value="Mat_intron_G2"/>
</dbReference>
<reference evidence="2 3" key="1">
    <citation type="submission" date="2020-03" db="EMBL/GenBank/DDBJ databases">
        <title>Screen low temperature-resistant strains for efficient degradation of petroleum hydrocarbons under the low temperature.</title>
        <authorList>
            <person name="Wang Y."/>
            <person name="Chen J."/>
        </authorList>
    </citation>
    <scope>NUCLEOTIDE SEQUENCE [LARGE SCALE GENOMIC DNA]</scope>
    <source>
        <strain evidence="2 3">KB1</strain>
        <plasmid evidence="2 3">plas1</plasmid>
    </source>
</reference>
<dbReference type="EMBL" id="CP050125">
    <property type="protein sequence ID" value="QIP43760.1"/>
    <property type="molecule type" value="Genomic_DNA"/>
</dbReference>
<dbReference type="SUPFAM" id="SSF56672">
    <property type="entry name" value="DNA/RNA polymerases"/>
    <property type="match status" value="1"/>
</dbReference>
<protein>
    <recommendedName>
        <fullName evidence="1">Reverse transcriptase domain-containing protein</fullName>
    </recommendedName>
</protein>
<dbReference type="InterPro" id="IPR043502">
    <property type="entry name" value="DNA/RNA_pol_sf"/>
</dbReference>
<dbReference type="PROSITE" id="PS50878">
    <property type="entry name" value="RT_POL"/>
    <property type="match status" value="1"/>
</dbReference>
<evidence type="ECO:0000259" key="1">
    <source>
        <dbReference type="PROSITE" id="PS50878"/>
    </source>
</evidence>
<dbReference type="InterPro" id="IPR030931">
    <property type="entry name" value="Group_II_RT_mat"/>
</dbReference>
<dbReference type="NCBIfam" id="TIGR04416">
    <property type="entry name" value="group_II_RT_mat"/>
    <property type="match status" value="1"/>
</dbReference>
<dbReference type="Pfam" id="PF00078">
    <property type="entry name" value="RVT_1"/>
    <property type="match status" value="1"/>
</dbReference>
<organism evidence="2 3">
    <name type="scientific">Rhodococcus erythropolis</name>
    <name type="common">Arthrobacter picolinophilus</name>
    <dbReference type="NCBI Taxonomy" id="1833"/>
    <lineage>
        <taxon>Bacteria</taxon>
        <taxon>Bacillati</taxon>
        <taxon>Actinomycetota</taxon>
        <taxon>Actinomycetes</taxon>
        <taxon>Mycobacteriales</taxon>
        <taxon>Nocardiaceae</taxon>
        <taxon>Rhodococcus</taxon>
        <taxon>Rhodococcus erythropolis group</taxon>
    </lineage>
</organism>
<dbReference type="Proteomes" id="UP000502345">
    <property type="component" value="Plasmid plas1"/>
</dbReference>
<name>A0A6G9D3W6_RHOER</name>
<proteinExistence type="predicted"/>